<evidence type="ECO:0000313" key="2">
    <source>
        <dbReference type="EMBL" id="VVU95411.1"/>
    </source>
</evidence>
<keyword evidence="1" id="KW-0175">Coiled coil</keyword>
<organism evidence="2">
    <name type="scientific">seawater metagenome</name>
    <dbReference type="NCBI Taxonomy" id="1561972"/>
    <lineage>
        <taxon>unclassified sequences</taxon>
        <taxon>metagenomes</taxon>
        <taxon>ecological metagenomes</taxon>
    </lineage>
</organism>
<proteinExistence type="predicted"/>
<protein>
    <submittedName>
        <fullName evidence="2">Uncharacterized protein</fullName>
    </submittedName>
</protein>
<sequence length="136" mass="16409">MSNDKKKRKFDDINKTNFTIDELQSFDGKNHLEIFNEYVQDIKEFNISIENLSQEKSEKELKDTDSNIVVSRKKIKAIEHNIRYNIHQLNKLVKTMEEVKKNISLGDQSLCDHDKYSEVYYHNERDWYCRKCAWTR</sequence>
<feature type="coiled-coil region" evidence="1">
    <location>
        <begin position="35"/>
        <end position="62"/>
    </location>
</feature>
<evidence type="ECO:0000256" key="1">
    <source>
        <dbReference type="SAM" id="Coils"/>
    </source>
</evidence>
<accession>A0A5E8CJF3</accession>
<dbReference type="EMBL" id="CABVLZ010000004">
    <property type="protein sequence ID" value="VVU95411.1"/>
    <property type="molecule type" value="Genomic_DNA"/>
</dbReference>
<dbReference type="AlphaFoldDB" id="A0A5E8CJF3"/>
<gene>
    <name evidence="2" type="ORF">CPAV1605_1162</name>
</gene>
<reference evidence="2" key="1">
    <citation type="submission" date="2019-09" db="EMBL/GenBank/DDBJ databases">
        <authorList>
            <person name="Needham M D."/>
        </authorList>
    </citation>
    <scope>NUCLEOTIDE SEQUENCE</scope>
</reference>
<name>A0A5E8CJF3_9ZZZZ</name>